<keyword evidence="5" id="KW-1185">Reference proteome</keyword>
<evidence type="ECO:0000259" key="2">
    <source>
        <dbReference type="PROSITE" id="PS50110"/>
    </source>
</evidence>
<keyword evidence="1" id="KW-0597">Phosphoprotein</keyword>
<dbReference type="PROSITE" id="PS50930">
    <property type="entry name" value="HTH_LYTTR"/>
    <property type="match status" value="1"/>
</dbReference>
<dbReference type="Gene3D" id="3.40.50.2300">
    <property type="match status" value="1"/>
</dbReference>
<evidence type="ECO:0000313" key="5">
    <source>
        <dbReference type="Proteomes" id="UP000677218"/>
    </source>
</evidence>
<comment type="caution">
    <text evidence="4">The sequence shown here is derived from an EMBL/GenBank/DDBJ whole genome shotgun (WGS) entry which is preliminary data.</text>
</comment>
<dbReference type="InterPro" id="IPR001789">
    <property type="entry name" value="Sig_transdc_resp-reg_receiver"/>
</dbReference>
<dbReference type="Proteomes" id="UP000677218">
    <property type="component" value="Unassembled WGS sequence"/>
</dbReference>
<gene>
    <name evidence="4" type="primary">lytT_2</name>
    <name evidence="4" type="ORF">LCB40_09760</name>
</gene>
<name>A0A916QKL4_9LACO</name>
<proteinExistence type="predicted"/>
<dbReference type="GO" id="GO:0003677">
    <property type="term" value="F:DNA binding"/>
    <property type="evidence" value="ECO:0007669"/>
    <property type="project" value="InterPro"/>
</dbReference>
<dbReference type="PANTHER" id="PTHR37299:SF1">
    <property type="entry name" value="STAGE 0 SPORULATION PROTEIN A HOMOLOG"/>
    <property type="match status" value="1"/>
</dbReference>
<dbReference type="EMBL" id="BMAY01000006">
    <property type="protein sequence ID" value="GFZ27096.1"/>
    <property type="molecule type" value="Genomic_DNA"/>
</dbReference>
<dbReference type="InterPro" id="IPR011006">
    <property type="entry name" value="CheY-like_superfamily"/>
</dbReference>
<organism evidence="4 5">
    <name type="scientific">Lactobacillus corticis</name>
    <dbReference type="NCBI Taxonomy" id="2201249"/>
    <lineage>
        <taxon>Bacteria</taxon>
        <taxon>Bacillati</taxon>
        <taxon>Bacillota</taxon>
        <taxon>Bacilli</taxon>
        <taxon>Lactobacillales</taxon>
        <taxon>Lactobacillaceae</taxon>
        <taxon>Lactobacillus</taxon>
    </lineage>
</organism>
<dbReference type="InterPro" id="IPR007492">
    <property type="entry name" value="LytTR_DNA-bd_dom"/>
</dbReference>
<evidence type="ECO:0000256" key="1">
    <source>
        <dbReference type="PROSITE-ProRule" id="PRU00169"/>
    </source>
</evidence>
<dbReference type="PANTHER" id="PTHR37299">
    <property type="entry name" value="TRANSCRIPTIONAL REGULATOR-RELATED"/>
    <property type="match status" value="1"/>
</dbReference>
<dbReference type="SUPFAM" id="SSF52172">
    <property type="entry name" value="CheY-like"/>
    <property type="match status" value="1"/>
</dbReference>
<dbReference type="Pfam" id="PF04397">
    <property type="entry name" value="LytTR"/>
    <property type="match status" value="1"/>
</dbReference>
<feature type="domain" description="HTH LytTR-type" evidence="3">
    <location>
        <begin position="131"/>
        <end position="230"/>
    </location>
</feature>
<reference evidence="4" key="1">
    <citation type="submission" date="2020-08" db="EMBL/GenBank/DDBJ databases">
        <title>Taxonomic study for Lactobacillus species isolated from hardwood bark.</title>
        <authorList>
            <person name="Tohno M."/>
            <person name="Tanizawa Y."/>
        </authorList>
    </citation>
    <scope>NUCLEOTIDE SEQUENCE</scope>
    <source>
        <strain evidence="4">B40</strain>
    </source>
</reference>
<accession>A0A916QKL4</accession>
<dbReference type="RefSeq" id="WP_212780790.1">
    <property type="nucleotide sequence ID" value="NZ_BMAY01000006.1"/>
</dbReference>
<evidence type="ECO:0000259" key="3">
    <source>
        <dbReference type="PROSITE" id="PS50930"/>
    </source>
</evidence>
<dbReference type="SMART" id="SM00448">
    <property type="entry name" value="REC"/>
    <property type="match status" value="1"/>
</dbReference>
<dbReference type="AlphaFoldDB" id="A0A916QKL4"/>
<dbReference type="InterPro" id="IPR046947">
    <property type="entry name" value="LytR-like"/>
</dbReference>
<dbReference type="SMART" id="SM00850">
    <property type="entry name" value="LytTR"/>
    <property type="match status" value="1"/>
</dbReference>
<sequence length="237" mass="27539">MKVAIAEDNQQELDQLIHCFKQYESDHQENIEIFHFDTGIKLLEHFNQGFDIVYLDVQMPGISGMDTAEQIRKQDSEILIVFVTNYVQYAIDGYRVNASDFLLKPVSYFSFSEHFKKIEQQLKRREDSVMVNTSDGMVKIQLDDLYYVESQAHKITFHLENPNHSTIEITDSMKNMEELLLPYDFYRCNNSFIVNLKYVMGVSGNTVKVGNYKLPISRPRKKGFMSALTDYLGMGLI</sequence>
<dbReference type="GO" id="GO:0000156">
    <property type="term" value="F:phosphorelay response regulator activity"/>
    <property type="evidence" value="ECO:0007669"/>
    <property type="project" value="InterPro"/>
</dbReference>
<feature type="modified residue" description="4-aspartylphosphate" evidence="1">
    <location>
        <position position="56"/>
    </location>
</feature>
<protein>
    <submittedName>
        <fullName evidence="4">Two-component system response regulator</fullName>
    </submittedName>
</protein>
<dbReference type="Pfam" id="PF00072">
    <property type="entry name" value="Response_reg"/>
    <property type="match status" value="1"/>
</dbReference>
<dbReference type="PROSITE" id="PS50110">
    <property type="entry name" value="RESPONSE_REGULATORY"/>
    <property type="match status" value="1"/>
</dbReference>
<dbReference type="Gene3D" id="2.40.50.1020">
    <property type="entry name" value="LytTr DNA-binding domain"/>
    <property type="match status" value="1"/>
</dbReference>
<evidence type="ECO:0000313" key="4">
    <source>
        <dbReference type="EMBL" id="GFZ27096.1"/>
    </source>
</evidence>
<feature type="domain" description="Response regulatory" evidence="2">
    <location>
        <begin position="2"/>
        <end position="119"/>
    </location>
</feature>